<evidence type="ECO:0000256" key="3">
    <source>
        <dbReference type="ARBA" id="ARBA00004496"/>
    </source>
</evidence>
<keyword evidence="16" id="KW-1185">Reference proteome</keyword>
<dbReference type="InterPro" id="IPR005828">
    <property type="entry name" value="MFS_sugar_transport-like"/>
</dbReference>
<evidence type="ECO:0000256" key="1">
    <source>
        <dbReference type="ARBA" id="ARBA00004123"/>
    </source>
</evidence>
<feature type="domain" description="Major facilitator superfamily (MFS) profile" evidence="14">
    <location>
        <begin position="19"/>
        <end position="470"/>
    </location>
</feature>
<dbReference type="SUPFAM" id="SSF55469">
    <property type="entry name" value="FMN-dependent nitroreductase-like"/>
    <property type="match status" value="1"/>
</dbReference>
<evidence type="ECO:0000313" key="16">
    <source>
        <dbReference type="Proteomes" id="UP001056012"/>
    </source>
</evidence>
<feature type="transmembrane region" description="Helical" evidence="13">
    <location>
        <begin position="72"/>
        <end position="92"/>
    </location>
</feature>
<dbReference type="FunFam" id="3.40.109.10:FF:000001">
    <property type="entry name" value="Nitroreductase family"/>
    <property type="match status" value="1"/>
</dbReference>
<dbReference type="GO" id="GO:0005737">
    <property type="term" value="C:cytoplasm"/>
    <property type="evidence" value="ECO:0007669"/>
    <property type="project" value="UniProtKB-SubCell"/>
</dbReference>
<evidence type="ECO:0000256" key="7">
    <source>
        <dbReference type="ARBA" id="ARBA00022490"/>
    </source>
</evidence>
<dbReference type="Pfam" id="PF00881">
    <property type="entry name" value="Nitroreductase"/>
    <property type="match status" value="1"/>
</dbReference>
<accession>A0A9Q9DRN8</accession>
<gene>
    <name evidence="15" type="ORF">yc1106_04997</name>
</gene>
<dbReference type="GO" id="GO:0016020">
    <property type="term" value="C:membrane"/>
    <property type="evidence" value="ECO:0007669"/>
    <property type="project" value="UniProtKB-SubCell"/>
</dbReference>
<feature type="transmembrane region" description="Helical" evidence="13">
    <location>
        <begin position="99"/>
        <end position="117"/>
    </location>
</feature>
<organism evidence="15 16">
    <name type="scientific">Curvularia clavata</name>
    <dbReference type="NCBI Taxonomy" id="95742"/>
    <lineage>
        <taxon>Eukaryota</taxon>
        <taxon>Fungi</taxon>
        <taxon>Dikarya</taxon>
        <taxon>Ascomycota</taxon>
        <taxon>Pezizomycotina</taxon>
        <taxon>Dothideomycetes</taxon>
        <taxon>Pleosporomycetidae</taxon>
        <taxon>Pleosporales</taxon>
        <taxon>Pleosporineae</taxon>
        <taxon>Pleosporaceae</taxon>
        <taxon>Curvularia</taxon>
    </lineage>
</organism>
<feature type="transmembrane region" description="Helical" evidence="13">
    <location>
        <begin position="413"/>
        <end position="436"/>
    </location>
</feature>
<evidence type="ECO:0000256" key="5">
    <source>
        <dbReference type="ARBA" id="ARBA00010992"/>
    </source>
</evidence>
<name>A0A9Q9DRN8_CURCL</name>
<evidence type="ECO:0000259" key="14">
    <source>
        <dbReference type="PROSITE" id="PS50850"/>
    </source>
</evidence>
<evidence type="ECO:0000256" key="4">
    <source>
        <dbReference type="ARBA" id="ARBA00007118"/>
    </source>
</evidence>
<comment type="similarity">
    <text evidence="4">Belongs to the nitroreductase family.</text>
</comment>
<dbReference type="InterPro" id="IPR003663">
    <property type="entry name" value="Sugar/inositol_transpt"/>
</dbReference>
<comment type="similarity">
    <text evidence="5">Belongs to the major facilitator superfamily. Sugar transporter (TC 2.A.1.1) family.</text>
</comment>
<dbReference type="CDD" id="cd17356">
    <property type="entry name" value="MFS_HXT"/>
    <property type="match status" value="1"/>
</dbReference>
<dbReference type="NCBIfam" id="TIGR00879">
    <property type="entry name" value="SP"/>
    <property type="match status" value="1"/>
</dbReference>
<dbReference type="PRINTS" id="PR00171">
    <property type="entry name" value="SUGRTRNSPORT"/>
</dbReference>
<feature type="transmembrane region" description="Helical" evidence="13">
    <location>
        <begin position="12"/>
        <end position="32"/>
    </location>
</feature>
<evidence type="ECO:0000256" key="10">
    <source>
        <dbReference type="ARBA" id="ARBA00023002"/>
    </source>
</evidence>
<dbReference type="GO" id="GO:0016491">
    <property type="term" value="F:oxidoreductase activity"/>
    <property type="evidence" value="ECO:0007669"/>
    <property type="project" value="UniProtKB-KW"/>
</dbReference>
<evidence type="ECO:0000256" key="9">
    <source>
        <dbReference type="ARBA" id="ARBA00022989"/>
    </source>
</evidence>
<evidence type="ECO:0000256" key="13">
    <source>
        <dbReference type="SAM" id="Phobius"/>
    </source>
</evidence>
<evidence type="ECO:0000256" key="6">
    <source>
        <dbReference type="ARBA" id="ARBA00022448"/>
    </source>
</evidence>
<evidence type="ECO:0000313" key="15">
    <source>
        <dbReference type="EMBL" id="USP77723.1"/>
    </source>
</evidence>
<dbReference type="Proteomes" id="UP001056012">
    <property type="component" value="Chromosome 3"/>
</dbReference>
<dbReference type="InterPro" id="IPR020846">
    <property type="entry name" value="MFS_dom"/>
</dbReference>
<feature type="transmembrane region" description="Helical" evidence="13">
    <location>
        <begin position="373"/>
        <end position="401"/>
    </location>
</feature>
<feature type="transmembrane region" description="Helical" evidence="13">
    <location>
        <begin position="129"/>
        <end position="147"/>
    </location>
</feature>
<dbReference type="PROSITE" id="PS00216">
    <property type="entry name" value="SUGAR_TRANSPORT_1"/>
    <property type="match status" value="1"/>
</dbReference>
<reference evidence="15" key="1">
    <citation type="submission" date="2021-12" db="EMBL/GenBank/DDBJ databases">
        <title>Curvularia clavata genome.</title>
        <authorList>
            <person name="Cao Y."/>
        </authorList>
    </citation>
    <scope>NUCLEOTIDE SEQUENCE</scope>
    <source>
        <strain evidence="15">Yc1106</strain>
    </source>
</reference>
<feature type="transmembrane region" description="Helical" evidence="13">
    <location>
        <begin position="345"/>
        <end position="367"/>
    </location>
</feature>
<dbReference type="Gene3D" id="3.40.109.10">
    <property type="entry name" value="NADH Oxidase"/>
    <property type="match status" value="1"/>
</dbReference>
<evidence type="ECO:0000256" key="11">
    <source>
        <dbReference type="ARBA" id="ARBA00023136"/>
    </source>
</evidence>
<dbReference type="VEuPathDB" id="FungiDB:yc1106_04997"/>
<dbReference type="InterPro" id="IPR033877">
    <property type="entry name" value="Frm2/Hbn1"/>
</dbReference>
<dbReference type="PROSITE" id="PS00217">
    <property type="entry name" value="SUGAR_TRANSPORT_2"/>
    <property type="match status" value="1"/>
</dbReference>
<evidence type="ECO:0000256" key="8">
    <source>
        <dbReference type="ARBA" id="ARBA00022692"/>
    </source>
</evidence>
<feature type="transmembrane region" description="Helical" evidence="13">
    <location>
        <begin position="316"/>
        <end position="338"/>
    </location>
</feature>
<dbReference type="InterPro" id="IPR000415">
    <property type="entry name" value="Nitroreductase-like"/>
</dbReference>
<evidence type="ECO:0000256" key="2">
    <source>
        <dbReference type="ARBA" id="ARBA00004141"/>
    </source>
</evidence>
<sequence length="741" mass="81917">MLMAPDRIEAPVTPRGYLLCVFAAFGGILFGYDSGYINGVMGMPFFKQRFGSASNDKDASNGWLYRTWEKSLIVSILSAGTFFGALAAGSVADWIGRRSTIVVGCAIFSVGVALQVASSTVTLLVPGRLIAGFGIGFVSAIIILYMSEVAPKRFRGAMVSGYQFCITIGLLLAAVVDNATKDLMDSGSYRIPMAIQWIFACVLGVGLFLLPESPRWYVKKGRNEDAARALGTLRGQPPDSTYITDELKELIDNHNYEMRAMRSTWADCFHGGWKPSSNLRRVVLGMMLQMMQQWTGVNFIFYYGSTFFQTIGLQNAFLISMITTAVNVASTPLSFWTIERFGRRAIFIGGGLGMLVCEFVIAIVGTVDEGSKAAGTCLIVFTCFYIFFFASTWGPGAWVVIGEIFPLPIRAKGVALSTASNWFWNFIIGFITPYMVDKGYGNLKARVFFIWGATCTACIVFAYFLVPETKGLSLEQVDRMLEETTPRTSARYRAWIGGGYKSASSSLRLTPVSSIPSSTSSLLASSKAFSTSTSPPMSAQKPFIDAIKERRTIYALNKEAPISDKQIVELAEKALLHVPSSFNSQSTRLVVLLNKEHDQFWDYVLEVLKPVTPEDKFPQTEQRIKGFRNGYGTILFYEDPEPVEALRKAFPLYAHHFGDWSEQTNGMHQYALWVALEAEGFGANLQHYNPLIDPKAAEHWKIPVEWKLRAQLVLGGRAGGPGEKTHKETLGTRLFVHGAKE</sequence>
<keyword evidence="9 13" id="KW-1133">Transmembrane helix</keyword>
<proteinExistence type="inferred from homology"/>
<dbReference type="FunFam" id="1.20.1250.20:FF:000180">
    <property type="entry name" value="MFS monosaccharide transporter"/>
    <property type="match status" value="1"/>
</dbReference>
<keyword evidence="8 13" id="KW-0812">Transmembrane</keyword>
<feature type="transmembrane region" description="Helical" evidence="13">
    <location>
        <begin position="188"/>
        <end position="210"/>
    </location>
</feature>
<dbReference type="InterPro" id="IPR029479">
    <property type="entry name" value="Nitroreductase"/>
</dbReference>
<dbReference type="InterPro" id="IPR050360">
    <property type="entry name" value="MFS_Sugar_Transporters"/>
</dbReference>
<dbReference type="GO" id="GO:0005351">
    <property type="term" value="F:carbohydrate:proton symporter activity"/>
    <property type="evidence" value="ECO:0007669"/>
    <property type="project" value="TreeGrafter"/>
</dbReference>
<dbReference type="GO" id="GO:0034599">
    <property type="term" value="P:cellular response to oxidative stress"/>
    <property type="evidence" value="ECO:0007669"/>
    <property type="project" value="InterPro"/>
</dbReference>
<dbReference type="AlphaFoldDB" id="A0A9Q9DRN8"/>
<keyword evidence="11 13" id="KW-0472">Membrane</keyword>
<dbReference type="EMBL" id="CP089276">
    <property type="protein sequence ID" value="USP77723.1"/>
    <property type="molecule type" value="Genomic_DNA"/>
</dbReference>
<dbReference type="Pfam" id="PF00083">
    <property type="entry name" value="Sugar_tr"/>
    <property type="match status" value="1"/>
</dbReference>
<dbReference type="Gene3D" id="1.20.1250.20">
    <property type="entry name" value="MFS general substrate transporter like domains"/>
    <property type="match status" value="1"/>
</dbReference>
<keyword evidence="6" id="KW-0813">Transport</keyword>
<protein>
    <recommendedName>
        <fullName evidence="14">Major facilitator superfamily (MFS) profile domain-containing protein</fullName>
    </recommendedName>
</protein>
<dbReference type="InterPro" id="IPR005829">
    <property type="entry name" value="Sugar_transporter_CS"/>
</dbReference>
<dbReference type="InterPro" id="IPR036259">
    <property type="entry name" value="MFS_trans_sf"/>
</dbReference>
<dbReference type="OrthoDB" id="6612291at2759"/>
<dbReference type="CDD" id="cd02140">
    <property type="entry name" value="Frm2-like"/>
    <property type="match status" value="1"/>
</dbReference>
<keyword evidence="10" id="KW-0560">Oxidoreductase</keyword>
<dbReference type="PANTHER" id="PTHR48022">
    <property type="entry name" value="PLASTIDIC GLUCOSE TRANSPORTER 4"/>
    <property type="match status" value="1"/>
</dbReference>
<dbReference type="SUPFAM" id="SSF103473">
    <property type="entry name" value="MFS general substrate transporter"/>
    <property type="match status" value="1"/>
</dbReference>
<comment type="subcellular location">
    <subcellularLocation>
        <location evidence="3">Cytoplasm</location>
    </subcellularLocation>
    <subcellularLocation>
        <location evidence="2">Membrane</location>
        <topology evidence="2">Multi-pass membrane protein</topology>
    </subcellularLocation>
    <subcellularLocation>
        <location evidence="1">Nucleus</location>
    </subcellularLocation>
</comment>
<dbReference type="PANTHER" id="PTHR48022:SF6">
    <property type="entry name" value="MSTA PROTEIN-RELATED"/>
    <property type="match status" value="1"/>
</dbReference>
<evidence type="ECO:0000256" key="12">
    <source>
        <dbReference type="ARBA" id="ARBA00023242"/>
    </source>
</evidence>
<feature type="transmembrane region" description="Helical" evidence="13">
    <location>
        <begin position="448"/>
        <end position="466"/>
    </location>
</feature>
<dbReference type="PROSITE" id="PS50850">
    <property type="entry name" value="MFS"/>
    <property type="match status" value="1"/>
</dbReference>
<keyword evidence="7" id="KW-0963">Cytoplasm</keyword>
<keyword evidence="12" id="KW-0539">Nucleus</keyword>
<feature type="transmembrane region" description="Helical" evidence="13">
    <location>
        <begin position="159"/>
        <end position="176"/>
    </location>
</feature>
<dbReference type="GO" id="GO:0005634">
    <property type="term" value="C:nucleus"/>
    <property type="evidence" value="ECO:0007669"/>
    <property type="project" value="UniProtKB-SubCell"/>
</dbReference>